<keyword evidence="5" id="KW-0663">Pyridoxal phosphate</keyword>
<dbReference type="PIRSF" id="PIRSF006468">
    <property type="entry name" value="BCAT1"/>
    <property type="match status" value="1"/>
</dbReference>
<evidence type="ECO:0000313" key="7">
    <source>
        <dbReference type="EMBL" id="AKJ70938.1"/>
    </source>
</evidence>
<dbReference type="Pfam" id="PF01063">
    <property type="entry name" value="Aminotran_4"/>
    <property type="match status" value="1"/>
</dbReference>
<dbReference type="InterPro" id="IPR043131">
    <property type="entry name" value="BCAT-like_N"/>
</dbReference>
<dbReference type="PANTHER" id="PTHR42825:SF2">
    <property type="entry name" value="BRANCHED-CHAIN-AMINO-ACID AMINOTRANSFERASE 3, CHLOROPLASTIC-RELATED"/>
    <property type="match status" value="1"/>
</dbReference>
<evidence type="ECO:0000256" key="6">
    <source>
        <dbReference type="PIRSR" id="PIRSR006468-1"/>
    </source>
</evidence>
<dbReference type="InterPro" id="IPR001544">
    <property type="entry name" value="Aminotrans_IV"/>
</dbReference>
<evidence type="ECO:0000256" key="1">
    <source>
        <dbReference type="ARBA" id="ARBA00001933"/>
    </source>
</evidence>
<dbReference type="Gene3D" id="3.20.10.10">
    <property type="entry name" value="D-amino Acid Aminotransferase, subunit A, domain 2"/>
    <property type="match status" value="1"/>
</dbReference>
<gene>
    <name evidence="7" type="primary">htyB</name>
</gene>
<dbReference type="InterPro" id="IPR005786">
    <property type="entry name" value="B_amino_transII"/>
</dbReference>
<dbReference type="InterPro" id="IPR043132">
    <property type="entry name" value="BCAT-like_C"/>
</dbReference>
<dbReference type="SUPFAM" id="SSF56752">
    <property type="entry name" value="D-aminoacid aminotransferase-like PLP-dependent enzymes"/>
    <property type="match status" value="1"/>
</dbReference>
<proteinExistence type="inferred from homology"/>
<evidence type="ECO:0000256" key="2">
    <source>
        <dbReference type="ARBA" id="ARBA00009320"/>
    </source>
</evidence>
<dbReference type="Gene3D" id="3.30.470.10">
    <property type="match status" value="1"/>
</dbReference>
<evidence type="ECO:0000256" key="3">
    <source>
        <dbReference type="ARBA" id="ARBA00022576"/>
    </source>
</evidence>
<dbReference type="GO" id="GO:0009081">
    <property type="term" value="P:branched-chain amino acid metabolic process"/>
    <property type="evidence" value="ECO:0007669"/>
    <property type="project" value="InterPro"/>
</dbReference>
<organism evidence="7">
    <name type="scientific">Aspergillus mulundensis</name>
    <dbReference type="NCBI Taxonomy" id="1810919"/>
    <lineage>
        <taxon>Eukaryota</taxon>
        <taxon>Fungi</taxon>
        <taxon>Dikarya</taxon>
        <taxon>Ascomycota</taxon>
        <taxon>Pezizomycotina</taxon>
        <taxon>Eurotiomycetes</taxon>
        <taxon>Eurotiomycetidae</taxon>
        <taxon>Eurotiales</taxon>
        <taxon>Aspergillaceae</taxon>
        <taxon>Aspergillus</taxon>
        <taxon>Aspergillus subgen. Nidulantes</taxon>
    </lineage>
</organism>
<accession>A0A0G3EZH5</accession>
<dbReference type="GO" id="GO:0004084">
    <property type="term" value="F:branched-chain-amino-acid transaminase activity"/>
    <property type="evidence" value="ECO:0007669"/>
    <property type="project" value="InterPro"/>
</dbReference>
<evidence type="ECO:0000256" key="5">
    <source>
        <dbReference type="ARBA" id="ARBA00022898"/>
    </source>
</evidence>
<dbReference type="PANTHER" id="PTHR42825">
    <property type="entry name" value="AMINO ACID AMINOTRANSFERASE"/>
    <property type="match status" value="1"/>
</dbReference>
<dbReference type="AlphaFoldDB" id="A0A0G3EZH5"/>
<keyword evidence="4" id="KW-0808">Transferase</keyword>
<feature type="modified residue" description="N6-(pyridoxal phosphate)lysine" evidence="6">
    <location>
        <position position="195"/>
    </location>
</feature>
<comment type="similarity">
    <text evidence="2">Belongs to the class-IV pyridoxal-phosphate-dependent aminotransferase family.</text>
</comment>
<keyword evidence="3" id="KW-0032">Aminotransferase</keyword>
<reference evidence="7" key="1">
    <citation type="journal article" date="2015" name="Eukaryot. Cell">
        <title>Evolution of Chemical Diversity in Echinocandin Lipopeptide Antifungal Metabolites.</title>
        <authorList>
            <person name="Yue Q."/>
            <person name="Chen L."/>
            <person name="Zhang X."/>
            <person name="Li K."/>
            <person name="Sun J."/>
            <person name="Liu X."/>
            <person name="An Z."/>
            <person name="Bills G.F."/>
        </authorList>
    </citation>
    <scope>NUCLEOTIDE SEQUENCE</scope>
    <source>
        <strain evidence="7">Y-30462</strain>
    </source>
</reference>
<comment type="cofactor">
    <cofactor evidence="1">
        <name>pyridoxal 5'-phosphate</name>
        <dbReference type="ChEBI" id="CHEBI:597326"/>
    </cofactor>
</comment>
<name>A0A0G3EZH5_9EURO</name>
<dbReference type="InterPro" id="IPR036038">
    <property type="entry name" value="Aminotransferase-like"/>
</dbReference>
<dbReference type="EMBL" id="KP742486">
    <property type="protein sequence ID" value="AKJ70938.1"/>
    <property type="molecule type" value="Genomic_DNA"/>
</dbReference>
<protein>
    <submittedName>
        <fullName evidence="7">Transaminase</fullName>
    </submittedName>
</protein>
<evidence type="ECO:0000256" key="4">
    <source>
        <dbReference type="ARBA" id="ARBA00022679"/>
    </source>
</evidence>
<sequence>MGATEYPRPPVAGLVNGHIESRFTPSTNTWSPPTFVADPHIRIHGLTPALNYGQQIFEGLKAFRTRSGRITLFRPDQNAARFARSARAVSIPPVPSHIFLEAVHAAVAMNSEFVPPLGSGAALYIRPLAFASSATVGLKLAGEFLFCVYVLPVAGLHRPLPVHEGGDKETSVSGVKALVVEDFDRAAPLGTGDVKVGGNYGPVLGRIDAARQEGYGLTLHLDSLSHSVVDEFSTSGFVGVRRGTGDGDGGQVTLVVSDSQQIVASVTIDSVCEIARGLGWAVEKRPVSFFYPWFLGRPDTRMQIAFTEVSEFVEVYAAGTAAMLVPVQSVERRSTGEVIHYSTDYADPTSVFAQLYKALSGVQQGLVPDQWGWTQEVLWPKQLDSQD</sequence>